<dbReference type="Proteomes" id="UP000218675">
    <property type="component" value="Unassembled WGS sequence"/>
</dbReference>
<keyword evidence="2" id="KW-0255">Endonuclease</keyword>
<dbReference type="Pfam" id="PF13175">
    <property type="entry name" value="AAA_15"/>
    <property type="match status" value="1"/>
</dbReference>
<gene>
    <name evidence="2" type="ORF">CK497_06245</name>
</gene>
<evidence type="ECO:0000313" key="3">
    <source>
        <dbReference type="Proteomes" id="UP000218675"/>
    </source>
</evidence>
<dbReference type="PANTHER" id="PTHR43581:SF4">
    <property type="entry name" value="ATP_GTP PHOSPHATASE"/>
    <property type="match status" value="1"/>
</dbReference>
<dbReference type="GO" id="GO:0004519">
    <property type="term" value="F:endonuclease activity"/>
    <property type="evidence" value="ECO:0007669"/>
    <property type="project" value="UniProtKB-KW"/>
</dbReference>
<feature type="domain" description="Endonuclease GajA/Old nuclease/RecF-like AAA" evidence="1">
    <location>
        <begin position="1"/>
        <end position="376"/>
    </location>
</feature>
<reference evidence="2 3" key="1">
    <citation type="submission" date="2017-08" db="EMBL/GenBank/DDBJ databases">
        <title>Halomonas binhaiensis sp. nov., isolated from saline alkaline soil.</title>
        <authorList>
            <person name="Wang D."/>
            <person name="Zhang G."/>
        </authorList>
    </citation>
    <scope>NUCLEOTIDE SEQUENCE [LARGE SCALE GENOMIC DNA]</scope>
    <source>
        <strain evidence="2 3">WN018</strain>
    </source>
</reference>
<accession>A0ABX4HJR7</accession>
<name>A0ABX4HJR7_9GAMM</name>
<protein>
    <submittedName>
        <fullName evidence="2">OLD family endonuclease</fullName>
    </submittedName>
</protein>
<comment type="caution">
    <text evidence="2">The sequence shown here is derived from an EMBL/GenBank/DDBJ whole genome shotgun (WGS) entry which is preliminary data.</text>
</comment>
<keyword evidence="3" id="KW-1185">Reference proteome</keyword>
<dbReference type="InterPro" id="IPR041685">
    <property type="entry name" value="AAA_GajA/Old/RecF-like"/>
</dbReference>
<evidence type="ECO:0000259" key="1">
    <source>
        <dbReference type="Pfam" id="PF13175"/>
    </source>
</evidence>
<evidence type="ECO:0000313" key="2">
    <source>
        <dbReference type="EMBL" id="PAU72716.1"/>
    </source>
</evidence>
<dbReference type="RefSeq" id="WP_095603090.1">
    <property type="nucleotide sequence ID" value="NZ_JBLMJQ010000001.1"/>
</dbReference>
<keyword evidence="2" id="KW-0540">Nuclease</keyword>
<dbReference type="Gene3D" id="3.40.50.300">
    <property type="entry name" value="P-loop containing nucleotide triphosphate hydrolases"/>
    <property type="match status" value="1"/>
</dbReference>
<dbReference type="InterPro" id="IPR027417">
    <property type="entry name" value="P-loop_NTPase"/>
</dbReference>
<proteinExistence type="predicted"/>
<keyword evidence="2" id="KW-0378">Hydrolase</keyword>
<dbReference type="EMBL" id="NSKA01000002">
    <property type="protein sequence ID" value="PAU72716.1"/>
    <property type="molecule type" value="Genomic_DNA"/>
</dbReference>
<dbReference type="PANTHER" id="PTHR43581">
    <property type="entry name" value="ATP/GTP PHOSPHATASE"/>
    <property type="match status" value="1"/>
</dbReference>
<dbReference type="InterPro" id="IPR051396">
    <property type="entry name" value="Bact_Antivir_Def_Nuclease"/>
</dbReference>
<organism evidence="2 3">
    <name type="scientific">Vreelandella alkaliphila</name>
    <dbReference type="NCBI Taxonomy" id="272774"/>
    <lineage>
        <taxon>Bacteria</taxon>
        <taxon>Pseudomonadati</taxon>
        <taxon>Pseudomonadota</taxon>
        <taxon>Gammaproteobacteria</taxon>
        <taxon>Oceanospirillales</taxon>
        <taxon>Halomonadaceae</taxon>
        <taxon>Vreelandella</taxon>
    </lineage>
</organism>
<dbReference type="SUPFAM" id="SSF52540">
    <property type="entry name" value="P-loop containing nucleoside triphosphate hydrolases"/>
    <property type="match status" value="1"/>
</dbReference>
<sequence>MKLIQFRVTNFRSITDSGWVDVSDVTALIGENEAGKTNLLLPLWKFNPTAAGEISLLDDMPRSRYAEMRNEPNLHRFIYCKFELDESDIEIANSYGIEAKEGVTIVARRNFEGQYGFEFPDFPDVVFTDTFNPALEQPAETEGEEPKQGPSLWSRFRNRLPHFVYYSNYGNLDDQIYLPHVVDNMERNDLGAREAAKTRTLRVLFDLVSLSAEEMLELARSTGVVERVNQQGQKIGNVTNKTDDEIKEDDKQLRERLALLQSASSKLTRSFSDWWKQGNYRFRLVADGNYFRILVADDRRPEEIELENRSSGLQWFLSFFLVFTYESEDAHEEAIVLLDEPGHSLHPLAQRDLTAFFNNLAKTNQLIFTTHSPFMIDADRLDRVRKVFVGEDGSTEASSDLGVTKGAKGLKDKGATYAVHSALNLTVAESLLLGCQPIIVEGPSDQHYLTAIKSILIGKKKIAPKFELVFPPSGGAKTAKIIASILSGRDDDLPKVLLDSDVAGKQAIKSLQGDLYSDDKEKIIETDEVFSDLKGTEIEDLLPSSLMIQVLDRMERRAEQEFEDVHDPKKPIVPQIKNWAESEGFAMEPGWKVKLALGVKDKLLANTSRYVEDEDIKRWKELFDKLL</sequence>